<dbReference type="NCBIfam" id="NF008406">
    <property type="entry name" value="PRK11212.1"/>
    <property type="match status" value="1"/>
</dbReference>
<accession>A0A3S4Y9J3</accession>
<dbReference type="HAMAP" id="MF_02088">
    <property type="entry name" value="Q_prec_transport"/>
    <property type="match status" value="1"/>
</dbReference>
<proteinExistence type="inferred from homology"/>
<comment type="function">
    <text evidence="1">Involved in the import of queuosine (Q) precursors, required for Q precursor salvage.</text>
</comment>
<keyword evidence="1" id="KW-0997">Cell inner membrane</keyword>
<feature type="transmembrane region" description="Helical" evidence="1">
    <location>
        <begin position="28"/>
        <end position="47"/>
    </location>
</feature>
<feature type="transmembrane region" description="Helical" evidence="1">
    <location>
        <begin position="127"/>
        <end position="146"/>
    </location>
</feature>
<keyword evidence="1" id="KW-1133">Transmembrane helix</keyword>
<keyword evidence="1" id="KW-1003">Cell membrane</keyword>
<dbReference type="EMBL" id="LR134516">
    <property type="protein sequence ID" value="VEJ20596.1"/>
    <property type="molecule type" value="Genomic_DNA"/>
</dbReference>
<evidence type="ECO:0000313" key="2">
    <source>
        <dbReference type="EMBL" id="VEJ20596.1"/>
    </source>
</evidence>
<keyword evidence="1" id="KW-0472">Membrane</keyword>
<keyword evidence="1" id="KW-0812">Transmembrane</keyword>
<feature type="transmembrane region" description="Helical" evidence="1">
    <location>
        <begin position="155"/>
        <end position="179"/>
    </location>
</feature>
<dbReference type="InterPro" id="IPR003744">
    <property type="entry name" value="YhhQ"/>
</dbReference>
<dbReference type="Pfam" id="PF02592">
    <property type="entry name" value="Vut_1"/>
    <property type="match status" value="1"/>
</dbReference>
<dbReference type="Proteomes" id="UP000268229">
    <property type="component" value="Chromosome"/>
</dbReference>
<dbReference type="PANTHER" id="PTHR34300">
    <property type="entry name" value="QUEUOSINE PRECURSOR TRANSPORTER-RELATED"/>
    <property type="match status" value="1"/>
</dbReference>
<dbReference type="GO" id="GO:0022857">
    <property type="term" value="F:transmembrane transporter activity"/>
    <property type="evidence" value="ECO:0007669"/>
    <property type="project" value="UniProtKB-UniRule"/>
</dbReference>
<gene>
    <name evidence="2" type="primary">yhhQ</name>
    <name evidence="2" type="ORF">NCTC12227_00304</name>
</gene>
<feature type="transmembrane region" description="Helical" evidence="1">
    <location>
        <begin position="87"/>
        <end position="107"/>
    </location>
</feature>
<comment type="similarity">
    <text evidence="1">Belongs to the vitamin uptake transporter (VUT/ECF) (TC 2.A.88) family. Q precursor transporter subfamily.</text>
</comment>
<dbReference type="GO" id="GO:0005886">
    <property type="term" value="C:plasma membrane"/>
    <property type="evidence" value="ECO:0007669"/>
    <property type="project" value="UniProtKB-SubCell"/>
</dbReference>
<organism evidence="2 3">
    <name type="scientific">Neisseria animaloris</name>
    <dbReference type="NCBI Taxonomy" id="326522"/>
    <lineage>
        <taxon>Bacteria</taxon>
        <taxon>Pseudomonadati</taxon>
        <taxon>Pseudomonadota</taxon>
        <taxon>Betaproteobacteria</taxon>
        <taxon>Neisseriales</taxon>
        <taxon>Neisseriaceae</taxon>
        <taxon>Neisseria</taxon>
    </lineage>
</organism>
<dbReference type="AlphaFoldDB" id="A0A3S4Y9J3"/>
<evidence type="ECO:0000313" key="3">
    <source>
        <dbReference type="Proteomes" id="UP000268229"/>
    </source>
</evidence>
<dbReference type="PANTHER" id="PTHR34300:SF1">
    <property type="entry name" value="QUEUOSINE PRECURSOR TRANSPORTER"/>
    <property type="match status" value="1"/>
</dbReference>
<keyword evidence="3" id="KW-1185">Reference proteome</keyword>
<sequence length="242" mass="27844">MRFQFETKLLSERSLNMYQFNSAQQKKALIWLSLFHILIIASSNYLVQFPFEILNMHTTWGAFTFPFIFLATDLTVRIFGQRLARRIIFRVMLPALVLSYAFSVLFSEGNWTGWSSLSSFNTFVGRIALASFSAYAVGQFLDIFIFNKLRSLKSWWIAPTTSTFIGNAMDTLVFFSIAFYASSDTFMAANWPEIALVDYVFKLIICTLFFVPAYGVMLNVLTKKLITLKTKENAKEFVTQKI</sequence>
<dbReference type="KEGG" id="nani:NCTC12227_00304"/>
<keyword evidence="1" id="KW-0813">Transport</keyword>
<reference evidence="2 3" key="1">
    <citation type="submission" date="2018-12" db="EMBL/GenBank/DDBJ databases">
        <authorList>
            <consortium name="Pathogen Informatics"/>
        </authorList>
    </citation>
    <scope>NUCLEOTIDE SEQUENCE [LARGE SCALE GENOMIC DNA]</scope>
    <source>
        <strain evidence="2 3">NCTC12227</strain>
    </source>
</reference>
<comment type="subcellular location">
    <subcellularLocation>
        <location evidence="1">Cell inner membrane</location>
        <topology evidence="1">Multi-pass membrane protein</topology>
    </subcellularLocation>
</comment>
<evidence type="ECO:0000256" key="1">
    <source>
        <dbReference type="HAMAP-Rule" id="MF_02088"/>
    </source>
</evidence>
<dbReference type="NCBIfam" id="TIGR00697">
    <property type="entry name" value="queuosine precursor transporter"/>
    <property type="match status" value="1"/>
</dbReference>
<dbReference type="STRING" id="326522.BWD08_01275"/>
<feature type="transmembrane region" description="Helical" evidence="1">
    <location>
        <begin position="59"/>
        <end position="80"/>
    </location>
</feature>
<protein>
    <recommendedName>
        <fullName evidence="1">Probable queuosine precursor transporter</fullName>
        <shortName evidence="1">Q precursor transporter</shortName>
    </recommendedName>
</protein>
<name>A0A3S4Y9J3_9NEIS</name>
<feature type="transmembrane region" description="Helical" evidence="1">
    <location>
        <begin position="199"/>
        <end position="221"/>
    </location>
</feature>